<evidence type="ECO:0000313" key="3">
    <source>
        <dbReference type="Proteomes" id="UP001151234"/>
    </source>
</evidence>
<feature type="signal peptide" evidence="1">
    <location>
        <begin position="1"/>
        <end position="26"/>
    </location>
</feature>
<gene>
    <name evidence="2" type="ORF">OQ273_09555</name>
</gene>
<dbReference type="AlphaFoldDB" id="A0A9X3ZHK2"/>
<sequence length="205" mass="22291">MRNITVAAAALAVAGLGFGFFTPAITGDAEPRLTSATAGEWSTTRYNRFGPWESICEVGEPMNDGNAERCYLRLLDRFSTGANSDAQDRFGTIAAYVSPAKNGLRVEFDLENGLSFQTDGFYLVRDGMAVWRLDDGACLESGVCSFTGPAADALVRAFSDQGTGELDMHVEFTDRYGQTLVRNWPMLPFAGAFADFKGNMQQAMM</sequence>
<name>A0A9X3ZHK2_9HYPH</name>
<dbReference type="EMBL" id="JAPJZI010000001">
    <property type="protein sequence ID" value="MDA5398813.1"/>
    <property type="molecule type" value="Genomic_DNA"/>
</dbReference>
<evidence type="ECO:0008006" key="4">
    <source>
        <dbReference type="Google" id="ProtNLM"/>
    </source>
</evidence>
<accession>A0A9X3ZHK2</accession>
<evidence type="ECO:0000313" key="2">
    <source>
        <dbReference type="EMBL" id="MDA5398813.1"/>
    </source>
</evidence>
<reference evidence="2" key="1">
    <citation type="submission" date="2022-11" db="EMBL/GenBank/DDBJ databases">
        <title>Draft genome sequence of Hoeflea poritis E7-10 and Hoeflea prorocentri PM5-8, separated from scleractinian coral Porites lutea and marine dinoflagellate.</title>
        <authorList>
            <person name="Zhang G."/>
            <person name="Wei Q."/>
            <person name="Cai L."/>
        </authorList>
    </citation>
    <scope>NUCLEOTIDE SEQUENCE</scope>
    <source>
        <strain evidence="2">PM5-8</strain>
    </source>
</reference>
<feature type="chain" id="PRO_5040735781" description="Invasion associated locus B family protein" evidence="1">
    <location>
        <begin position="27"/>
        <end position="205"/>
    </location>
</feature>
<dbReference type="RefSeq" id="WP_267990217.1">
    <property type="nucleotide sequence ID" value="NZ_JAPJZI010000001.1"/>
</dbReference>
<dbReference type="Proteomes" id="UP001151234">
    <property type="component" value="Unassembled WGS sequence"/>
</dbReference>
<comment type="caution">
    <text evidence="2">The sequence shown here is derived from an EMBL/GenBank/DDBJ whole genome shotgun (WGS) entry which is preliminary data.</text>
</comment>
<organism evidence="2 3">
    <name type="scientific">Hoeflea prorocentri</name>
    <dbReference type="NCBI Taxonomy" id="1922333"/>
    <lineage>
        <taxon>Bacteria</taxon>
        <taxon>Pseudomonadati</taxon>
        <taxon>Pseudomonadota</taxon>
        <taxon>Alphaproteobacteria</taxon>
        <taxon>Hyphomicrobiales</taxon>
        <taxon>Rhizobiaceae</taxon>
        <taxon>Hoeflea</taxon>
    </lineage>
</organism>
<proteinExistence type="predicted"/>
<keyword evidence="1" id="KW-0732">Signal</keyword>
<protein>
    <recommendedName>
        <fullName evidence="4">Invasion associated locus B family protein</fullName>
    </recommendedName>
</protein>
<keyword evidence="3" id="KW-1185">Reference proteome</keyword>
<evidence type="ECO:0000256" key="1">
    <source>
        <dbReference type="SAM" id="SignalP"/>
    </source>
</evidence>